<protein>
    <submittedName>
        <fullName evidence="1">Uncharacterized protein</fullName>
    </submittedName>
</protein>
<proteinExistence type="predicted"/>
<dbReference type="Proteomes" id="UP001597114">
    <property type="component" value="Unassembled WGS sequence"/>
</dbReference>
<reference evidence="2" key="1">
    <citation type="journal article" date="2019" name="Int. J. Syst. Evol. Microbiol.">
        <title>The Global Catalogue of Microorganisms (GCM) 10K type strain sequencing project: providing services to taxonomists for standard genome sequencing and annotation.</title>
        <authorList>
            <consortium name="The Broad Institute Genomics Platform"/>
            <consortium name="The Broad Institute Genome Sequencing Center for Infectious Disease"/>
            <person name="Wu L."/>
            <person name="Ma J."/>
        </authorList>
    </citation>
    <scope>NUCLEOTIDE SEQUENCE [LARGE SCALE GENOMIC DNA]</scope>
    <source>
        <strain evidence="2">CCM 7043</strain>
    </source>
</reference>
<accession>A0ABW4F7Y0</accession>
<keyword evidence="2" id="KW-1185">Reference proteome</keyword>
<comment type="caution">
    <text evidence="1">The sequence shown here is derived from an EMBL/GenBank/DDBJ whole genome shotgun (WGS) entry which is preliminary data.</text>
</comment>
<evidence type="ECO:0000313" key="2">
    <source>
        <dbReference type="Proteomes" id="UP001597114"/>
    </source>
</evidence>
<dbReference type="EMBL" id="JBHUCO010000069">
    <property type="protein sequence ID" value="MFD1523733.1"/>
    <property type="molecule type" value="Genomic_DNA"/>
</dbReference>
<organism evidence="1 2">
    <name type="scientific">Pseudonocardia yunnanensis</name>
    <dbReference type="NCBI Taxonomy" id="58107"/>
    <lineage>
        <taxon>Bacteria</taxon>
        <taxon>Bacillati</taxon>
        <taxon>Actinomycetota</taxon>
        <taxon>Actinomycetes</taxon>
        <taxon>Pseudonocardiales</taxon>
        <taxon>Pseudonocardiaceae</taxon>
        <taxon>Pseudonocardia</taxon>
    </lineage>
</organism>
<evidence type="ECO:0000313" key="1">
    <source>
        <dbReference type="EMBL" id="MFD1523733.1"/>
    </source>
</evidence>
<dbReference type="RefSeq" id="WP_344723342.1">
    <property type="nucleotide sequence ID" value="NZ_BAAAUS010000019.1"/>
</dbReference>
<gene>
    <name evidence="1" type="ORF">ACFSJD_40050</name>
</gene>
<name>A0ABW4F7Y0_9PSEU</name>
<sequence length="77" mass="8695">MPDPMEAVGRPLVATRLLQNPLGQRAEPGARGDMVQVTDGLATIYLLPHEYDAADDRSLRWLLAKQRPRERGCRRDL</sequence>